<dbReference type="EMBL" id="APRW01000009">
    <property type="protein sequence ID" value="ENX22454.1"/>
    <property type="molecule type" value="Genomic_DNA"/>
</dbReference>
<evidence type="ECO:0008006" key="4">
    <source>
        <dbReference type="Google" id="ProtNLM"/>
    </source>
</evidence>
<dbReference type="Gene3D" id="3.40.960.10">
    <property type="entry name" value="VSR Endonuclease"/>
    <property type="match status" value="1"/>
</dbReference>
<accession>N9NN04</accession>
<dbReference type="AlphaFoldDB" id="N9NN04"/>
<evidence type="ECO:0000256" key="1">
    <source>
        <dbReference type="SAM" id="MobiDB-lite"/>
    </source>
</evidence>
<dbReference type="OrthoDB" id="6692454at2"/>
<gene>
    <name evidence="2" type="ORF">F892_01696</name>
</gene>
<evidence type="ECO:0000313" key="2">
    <source>
        <dbReference type="EMBL" id="ENX22454.1"/>
    </source>
</evidence>
<feature type="region of interest" description="Disordered" evidence="1">
    <location>
        <begin position="1"/>
        <end position="25"/>
    </location>
</feature>
<proteinExistence type="predicted"/>
<feature type="compositionally biased region" description="Basic residues" evidence="1">
    <location>
        <begin position="13"/>
        <end position="25"/>
    </location>
</feature>
<dbReference type="RefSeq" id="WP_005257491.1">
    <property type="nucleotide sequence ID" value="NZ_BMDR01000001.1"/>
</dbReference>
<keyword evidence="3" id="KW-1185">Reference proteome</keyword>
<name>N9NN04_9GAMM</name>
<sequence>MDISKYFALTRKQPPKTKPKSKPLPKAKQAYLDTFGDLERALQILEIKFEKLFQFKSTKHWRYDFHLIEDRILIEISGGPWSGGRKGKLANKAWSLDKYDQAWEKGYTVVRIESSTRYKIDESGLTQIEASYADQWLKSIKRQRFNEPDSTISTNGIDG</sequence>
<reference evidence="2 3" key="1">
    <citation type="submission" date="2013-02" db="EMBL/GenBank/DDBJ databases">
        <title>The Genome Sequence of Acinetobacter sp. NIPH 2168.</title>
        <authorList>
            <consortium name="The Broad Institute Genome Sequencing Platform"/>
            <consortium name="The Broad Institute Genome Sequencing Center for Infectious Disease"/>
            <person name="Cerqueira G."/>
            <person name="Feldgarden M."/>
            <person name="Courvalin P."/>
            <person name="Perichon B."/>
            <person name="Grillot-Courvalin C."/>
            <person name="Clermont D."/>
            <person name="Rocha E."/>
            <person name="Yoon E.-J."/>
            <person name="Nemec A."/>
            <person name="Walker B."/>
            <person name="Young S.K."/>
            <person name="Zeng Q."/>
            <person name="Gargeya S."/>
            <person name="Fitzgerald M."/>
            <person name="Haas B."/>
            <person name="Abouelleil A."/>
            <person name="Alvarado L."/>
            <person name="Arachchi H.M."/>
            <person name="Berlin A.M."/>
            <person name="Chapman S.B."/>
            <person name="Dewar J."/>
            <person name="Goldberg J."/>
            <person name="Griggs A."/>
            <person name="Gujja S."/>
            <person name="Hansen M."/>
            <person name="Howarth C."/>
            <person name="Imamovic A."/>
            <person name="Larimer J."/>
            <person name="McCowan C."/>
            <person name="Murphy C."/>
            <person name="Neiman D."/>
            <person name="Pearson M."/>
            <person name="Priest M."/>
            <person name="Roberts A."/>
            <person name="Saif S."/>
            <person name="Shea T."/>
            <person name="Sisk P."/>
            <person name="Sykes S."/>
            <person name="Wortman J."/>
            <person name="Nusbaum C."/>
            <person name="Birren B."/>
        </authorList>
    </citation>
    <scope>NUCLEOTIDE SEQUENCE [LARGE SCALE GENOMIC DNA]</scope>
    <source>
        <strain evidence="2 3">NIPH 2168</strain>
    </source>
</reference>
<evidence type="ECO:0000313" key="3">
    <source>
        <dbReference type="Proteomes" id="UP000013173"/>
    </source>
</evidence>
<dbReference type="HOGENOM" id="CLU_140153_2_0_6"/>
<organism evidence="2 3">
    <name type="scientific">Acinetobacter vivianii</name>
    <dbReference type="NCBI Taxonomy" id="1776742"/>
    <lineage>
        <taxon>Bacteria</taxon>
        <taxon>Pseudomonadati</taxon>
        <taxon>Pseudomonadota</taxon>
        <taxon>Gammaproteobacteria</taxon>
        <taxon>Moraxellales</taxon>
        <taxon>Moraxellaceae</taxon>
        <taxon>Acinetobacter</taxon>
    </lineage>
</organism>
<dbReference type="GeneID" id="303682109"/>
<comment type="caution">
    <text evidence="2">The sequence shown here is derived from an EMBL/GenBank/DDBJ whole genome shotgun (WGS) entry which is preliminary data.</text>
</comment>
<dbReference type="Proteomes" id="UP000013173">
    <property type="component" value="Unassembled WGS sequence"/>
</dbReference>
<protein>
    <recommendedName>
        <fullName evidence="4">DUF559 domain-containing protein</fullName>
    </recommendedName>
</protein>